<sequence length="119" mass="13320">METFSKVLSKTDIKKRLAVPTNYLKSLPSFNGGCSVDFEAIDAKGKVWTFKCSIRKKGHPKPVISKGWLGFVGSKKLKAGYRIRFYKENSKVSAATHLFRVQAEEEIKIFGAVFGYAPI</sequence>
<protein>
    <recommendedName>
        <fullName evidence="6">TF-B3 domain-containing protein</fullName>
    </recommendedName>
</protein>
<comment type="caution">
    <text evidence="7">The sequence shown here is derived from an EMBL/GenBank/DDBJ whole genome shotgun (WGS) entry which is preliminary data.</text>
</comment>
<dbReference type="InterPro" id="IPR044800">
    <property type="entry name" value="LEC2-like"/>
</dbReference>
<evidence type="ECO:0000256" key="2">
    <source>
        <dbReference type="ARBA" id="ARBA00023015"/>
    </source>
</evidence>
<keyword evidence="5" id="KW-0539">Nucleus</keyword>
<dbReference type="PROSITE" id="PS50863">
    <property type="entry name" value="B3"/>
    <property type="match status" value="1"/>
</dbReference>
<name>A0A4V6ACM1_POPAL</name>
<dbReference type="Pfam" id="PF02362">
    <property type="entry name" value="B3"/>
    <property type="match status" value="1"/>
</dbReference>
<keyword evidence="2" id="KW-0805">Transcription regulation</keyword>
<dbReference type="GO" id="GO:0005634">
    <property type="term" value="C:nucleus"/>
    <property type="evidence" value="ECO:0007669"/>
    <property type="project" value="UniProtKB-SubCell"/>
</dbReference>
<comment type="subcellular location">
    <subcellularLocation>
        <location evidence="1">Nucleus</location>
    </subcellularLocation>
</comment>
<dbReference type="CDD" id="cd10017">
    <property type="entry name" value="B3_DNA"/>
    <property type="match status" value="1"/>
</dbReference>
<evidence type="ECO:0000256" key="5">
    <source>
        <dbReference type="ARBA" id="ARBA00023242"/>
    </source>
</evidence>
<evidence type="ECO:0000256" key="1">
    <source>
        <dbReference type="ARBA" id="ARBA00004123"/>
    </source>
</evidence>
<dbReference type="GO" id="GO:0003677">
    <property type="term" value="F:DNA binding"/>
    <property type="evidence" value="ECO:0007669"/>
    <property type="project" value="UniProtKB-KW"/>
</dbReference>
<keyword evidence="4" id="KW-0804">Transcription</keyword>
<keyword evidence="3" id="KW-0238">DNA-binding</keyword>
<gene>
    <name evidence="7" type="ORF">D5086_0000014200</name>
</gene>
<dbReference type="InterPro" id="IPR015300">
    <property type="entry name" value="DNA-bd_pseudobarrel_sf"/>
</dbReference>
<dbReference type="AlphaFoldDB" id="A0A4V6ACM1"/>
<proteinExistence type="predicted"/>
<dbReference type="SUPFAM" id="SSF101936">
    <property type="entry name" value="DNA-binding pseudobarrel domain"/>
    <property type="match status" value="1"/>
</dbReference>
<evidence type="ECO:0000259" key="6">
    <source>
        <dbReference type="PROSITE" id="PS50863"/>
    </source>
</evidence>
<accession>A0A4V6ACM1</accession>
<evidence type="ECO:0000256" key="3">
    <source>
        <dbReference type="ARBA" id="ARBA00023125"/>
    </source>
</evidence>
<dbReference type="InterPro" id="IPR003340">
    <property type="entry name" value="B3_DNA-bd"/>
</dbReference>
<dbReference type="PANTHER" id="PTHR31140">
    <property type="entry name" value="B3 DOMAIN-CONTAINING TRANSCRIPTION FACTOR ABI3"/>
    <property type="match status" value="1"/>
</dbReference>
<organism evidence="7">
    <name type="scientific">Populus alba</name>
    <name type="common">White poplar</name>
    <dbReference type="NCBI Taxonomy" id="43335"/>
    <lineage>
        <taxon>Eukaryota</taxon>
        <taxon>Viridiplantae</taxon>
        <taxon>Streptophyta</taxon>
        <taxon>Embryophyta</taxon>
        <taxon>Tracheophyta</taxon>
        <taxon>Spermatophyta</taxon>
        <taxon>Magnoliopsida</taxon>
        <taxon>eudicotyledons</taxon>
        <taxon>Gunneridae</taxon>
        <taxon>Pentapetalae</taxon>
        <taxon>rosids</taxon>
        <taxon>fabids</taxon>
        <taxon>Malpighiales</taxon>
        <taxon>Salicaceae</taxon>
        <taxon>Saliceae</taxon>
        <taxon>Populus</taxon>
    </lineage>
</organism>
<dbReference type="EMBL" id="RCHU01000035">
    <property type="protein sequence ID" value="TKS17336.1"/>
    <property type="molecule type" value="Genomic_DNA"/>
</dbReference>
<dbReference type="PANTHER" id="PTHR31140:SF145">
    <property type="entry name" value="TF-B3 DOMAIN-CONTAINING PROTEIN"/>
    <property type="match status" value="1"/>
</dbReference>
<evidence type="ECO:0000313" key="7">
    <source>
        <dbReference type="EMBL" id="TKS17336.1"/>
    </source>
</evidence>
<evidence type="ECO:0000256" key="4">
    <source>
        <dbReference type="ARBA" id="ARBA00023163"/>
    </source>
</evidence>
<dbReference type="GO" id="GO:0003700">
    <property type="term" value="F:DNA-binding transcription factor activity"/>
    <property type="evidence" value="ECO:0007669"/>
    <property type="project" value="InterPro"/>
</dbReference>
<dbReference type="Gene3D" id="2.40.330.10">
    <property type="entry name" value="DNA-binding pseudobarrel domain"/>
    <property type="match status" value="1"/>
</dbReference>
<reference evidence="7" key="1">
    <citation type="submission" date="2018-10" db="EMBL/GenBank/DDBJ databases">
        <title>Population genomic analysis revealed the cold adaptation of white poplar.</title>
        <authorList>
            <person name="Liu Y.-J."/>
        </authorList>
    </citation>
    <scope>NUCLEOTIDE SEQUENCE [LARGE SCALE GENOMIC DNA]</scope>
    <source>
        <strain evidence="7">PAL-ZL1</strain>
    </source>
</reference>
<dbReference type="SMART" id="SM01019">
    <property type="entry name" value="B3"/>
    <property type="match status" value="1"/>
</dbReference>
<feature type="domain" description="TF-B3" evidence="6">
    <location>
        <begin position="2"/>
        <end position="102"/>
    </location>
</feature>